<reference evidence="1 2" key="1">
    <citation type="submission" date="2024-06" db="EMBL/GenBank/DDBJ databases">
        <title>Sorghum-associated microbial communities from plants grown in Nebraska, USA.</title>
        <authorList>
            <person name="Schachtman D."/>
        </authorList>
    </citation>
    <scope>NUCLEOTIDE SEQUENCE [LARGE SCALE GENOMIC DNA]</scope>
    <source>
        <strain evidence="1 2">2709</strain>
    </source>
</reference>
<evidence type="ECO:0000313" key="1">
    <source>
        <dbReference type="EMBL" id="MET4578982.1"/>
    </source>
</evidence>
<sequence length="295" mass="33640">MRLFQFFYGEATRRLIEPEFIPLESGNTGHWDALECVSIHRVLKENKFTKNEYIGFFCPLFSLKTGLTGRQVREVLAKAEQEVVSFSSSFEQIASYPNSFLQGDSMHPGLLEIAQDFLNDIKVDLDLSTLVQDQTRIIFRNYFAARYDFWVQWLDITERLLKISEDPGSDLGQRLNSCTPHQGIVDYPMKDFLLERIVSVLLETQSINAAIGVDIGRSPMFSPGADDFFGAFLSLDALKSQYLKTREPKYLDIYEIQRRLVVQSIARTPDAVVPGSLALPPRVLDAHEVSWESSR</sequence>
<dbReference type="EMBL" id="JBEPSH010000008">
    <property type="protein sequence ID" value="MET4578982.1"/>
    <property type="molecule type" value="Genomic_DNA"/>
</dbReference>
<name>A0ABV2QEJ9_9BURK</name>
<comment type="caution">
    <text evidence="1">The sequence shown here is derived from an EMBL/GenBank/DDBJ whole genome shotgun (WGS) entry which is preliminary data.</text>
</comment>
<dbReference type="RefSeq" id="WP_354446678.1">
    <property type="nucleotide sequence ID" value="NZ_JBEPSH010000008.1"/>
</dbReference>
<dbReference type="Proteomes" id="UP001549320">
    <property type="component" value="Unassembled WGS sequence"/>
</dbReference>
<protein>
    <submittedName>
        <fullName evidence="1">Uncharacterized protein</fullName>
    </submittedName>
</protein>
<proteinExistence type="predicted"/>
<evidence type="ECO:0000313" key="2">
    <source>
        <dbReference type="Proteomes" id="UP001549320"/>
    </source>
</evidence>
<accession>A0ABV2QEJ9</accession>
<keyword evidence="2" id="KW-1185">Reference proteome</keyword>
<gene>
    <name evidence="1" type="ORF">ABIE13_004105</name>
</gene>
<organism evidence="1 2">
    <name type="scientific">Ottowia thiooxydans</name>
    <dbReference type="NCBI Taxonomy" id="219182"/>
    <lineage>
        <taxon>Bacteria</taxon>
        <taxon>Pseudomonadati</taxon>
        <taxon>Pseudomonadota</taxon>
        <taxon>Betaproteobacteria</taxon>
        <taxon>Burkholderiales</taxon>
        <taxon>Comamonadaceae</taxon>
        <taxon>Ottowia</taxon>
    </lineage>
</organism>